<sequence>MEDKDLILNKNARRFELPVKGHMATLYYEVYQPSVWQLTHTLVPDPLKGQGIGTYLVEKVLEYCQKHQIRIIPECSFVIAFIQKNPEWKTLLFEQE</sequence>
<proteinExistence type="predicted"/>
<evidence type="ECO:0000313" key="3">
    <source>
        <dbReference type="Proteomes" id="UP000181976"/>
    </source>
</evidence>
<reference evidence="2 3" key="1">
    <citation type="submission" date="2016-10" db="EMBL/GenBank/DDBJ databases">
        <authorList>
            <person name="de Groot N.N."/>
        </authorList>
    </citation>
    <scope>NUCLEOTIDE SEQUENCE [LARGE SCALE GENOMIC DNA]</scope>
    <source>
        <strain evidence="2 3">DSM 19012</strain>
    </source>
</reference>
<gene>
    <name evidence="2" type="ORF">SAMN05444380_10580</name>
</gene>
<dbReference type="OrthoDB" id="1120671at2"/>
<dbReference type="PROSITE" id="PS51729">
    <property type="entry name" value="GNAT_YJDJ"/>
    <property type="match status" value="1"/>
</dbReference>
<accession>A0A1I1WYJ4</accession>
<dbReference type="InterPro" id="IPR045057">
    <property type="entry name" value="Gcn5-rel_NAT"/>
</dbReference>
<dbReference type="InterPro" id="IPR016181">
    <property type="entry name" value="Acyl_CoA_acyltransferase"/>
</dbReference>
<dbReference type="eggNOG" id="COG2388">
    <property type="taxonomic scope" value="Bacteria"/>
</dbReference>
<dbReference type="PANTHER" id="PTHR31435">
    <property type="entry name" value="PROTEIN NATD1"/>
    <property type="match status" value="1"/>
</dbReference>
<feature type="domain" description="N-acetyltransferase" evidence="1">
    <location>
        <begin position="7"/>
        <end position="93"/>
    </location>
</feature>
<dbReference type="Gene3D" id="3.40.630.30">
    <property type="match status" value="1"/>
</dbReference>
<dbReference type="STRING" id="385682.SAMN05444380_10580"/>
<dbReference type="AlphaFoldDB" id="A0A1I1WYJ4"/>
<name>A0A1I1WYJ4_9BACT</name>
<keyword evidence="3" id="KW-1185">Reference proteome</keyword>
<protein>
    <recommendedName>
        <fullName evidence="1">N-acetyltransferase domain-containing protein</fullName>
    </recommendedName>
</protein>
<dbReference type="RefSeq" id="WP_010526690.1">
    <property type="nucleotide sequence ID" value="NZ_AFSL01000015.1"/>
</dbReference>
<dbReference type="Proteomes" id="UP000181976">
    <property type="component" value="Unassembled WGS sequence"/>
</dbReference>
<dbReference type="SUPFAM" id="SSF55729">
    <property type="entry name" value="Acyl-CoA N-acyltransferases (Nat)"/>
    <property type="match status" value="1"/>
</dbReference>
<dbReference type="PANTHER" id="PTHR31435:SF9">
    <property type="entry name" value="PROTEIN NATD1"/>
    <property type="match status" value="1"/>
</dbReference>
<dbReference type="FunCoup" id="A0A1I1WYJ4">
    <property type="interactions" value="18"/>
</dbReference>
<dbReference type="CDD" id="cd04301">
    <property type="entry name" value="NAT_SF"/>
    <property type="match status" value="1"/>
</dbReference>
<evidence type="ECO:0000313" key="2">
    <source>
        <dbReference type="EMBL" id="SFE00255.1"/>
    </source>
</evidence>
<dbReference type="InterPro" id="IPR031165">
    <property type="entry name" value="GNAT_YJDJ"/>
</dbReference>
<evidence type="ECO:0000259" key="1">
    <source>
        <dbReference type="PROSITE" id="PS51729"/>
    </source>
</evidence>
<organism evidence="2 3">
    <name type="scientific">Thermophagus xiamenensis</name>
    <dbReference type="NCBI Taxonomy" id="385682"/>
    <lineage>
        <taxon>Bacteria</taxon>
        <taxon>Pseudomonadati</taxon>
        <taxon>Bacteroidota</taxon>
        <taxon>Bacteroidia</taxon>
        <taxon>Marinilabiliales</taxon>
        <taxon>Marinilabiliaceae</taxon>
        <taxon>Thermophagus</taxon>
    </lineage>
</organism>
<dbReference type="Pfam" id="PF14542">
    <property type="entry name" value="Acetyltransf_CG"/>
    <property type="match status" value="1"/>
</dbReference>
<dbReference type="EMBL" id="FONA01000005">
    <property type="protein sequence ID" value="SFE00255.1"/>
    <property type="molecule type" value="Genomic_DNA"/>
</dbReference>
<dbReference type="InParanoid" id="A0A1I1WYJ4"/>